<gene>
    <name evidence="1" type="ORF">METZ01_LOCUS129607</name>
</gene>
<name>A0A381YJR9_9ZZZZ</name>
<dbReference type="Pfam" id="PF01917">
    <property type="entry name" value="Flagellin_arch-type"/>
    <property type="match status" value="1"/>
</dbReference>
<dbReference type="AlphaFoldDB" id="A0A381YJR9"/>
<protein>
    <submittedName>
        <fullName evidence="1">Uncharacterized protein</fullName>
    </submittedName>
</protein>
<dbReference type="GO" id="GO:0005198">
    <property type="term" value="F:structural molecule activity"/>
    <property type="evidence" value="ECO:0007669"/>
    <property type="project" value="InterPro"/>
</dbReference>
<dbReference type="InterPro" id="IPR002774">
    <property type="entry name" value="Flagellin_arc-type"/>
</dbReference>
<proteinExistence type="predicted"/>
<dbReference type="GO" id="GO:0097588">
    <property type="term" value="P:archaeal or bacterial-type flagellum-dependent cell motility"/>
    <property type="evidence" value="ECO:0007669"/>
    <property type="project" value="InterPro"/>
</dbReference>
<organism evidence="1">
    <name type="scientific">marine metagenome</name>
    <dbReference type="NCBI Taxonomy" id="408172"/>
    <lineage>
        <taxon>unclassified sequences</taxon>
        <taxon>metagenomes</taxon>
        <taxon>ecological metagenomes</taxon>
    </lineage>
</organism>
<accession>A0A381YJR9</accession>
<dbReference type="EMBL" id="UINC01018302">
    <property type="protein sequence ID" value="SVA76753.1"/>
    <property type="molecule type" value="Genomic_DNA"/>
</dbReference>
<reference evidence="1" key="1">
    <citation type="submission" date="2018-05" db="EMBL/GenBank/DDBJ databases">
        <authorList>
            <person name="Lanie J.A."/>
            <person name="Ng W.-L."/>
            <person name="Kazmierczak K.M."/>
            <person name="Andrzejewski T.M."/>
            <person name="Davidsen T.M."/>
            <person name="Wayne K.J."/>
            <person name="Tettelin H."/>
            <person name="Glass J.I."/>
            <person name="Rusch D."/>
            <person name="Podicherti R."/>
            <person name="Tsui H.-C.T."/>
            <person name="Winkler M.E."/>
        </authorList>
    </citation>
    <scope>NUCLEOTIDE SEQUENCE</scope>
</reference>
<evidence type="ECO:0000313" key="1">
    <source>
        <dbReference type="EMBL" id="SVA76753.1"/>
    </source>
</evidence>
<sequence length="157" mass="16846">MDKIIVTALLVIAGVTAAALVVTTLTPIIGKSSRSVVDSQKDVATRIQTDIKVIKAHASDAENATAWVKNIGNANIDFIHLSDLFISSEDGTKFIPLSNGTSTPNHWTTDKDGSWTKGETVEFVLTIDSGDALETGKTYLFSFSTPNGIASEYTFTY</sequence>